<proteinExistence type="predicted"/>
<accession>A0A9P8K628</accession>
<evidence type="ECO:0000313" key="3">
    <source>
        <dbReference type="Proteomes" id="UP000767238"/>
    </source>
</evidence>
<evidence type="ECO:0000259" key="1">
    <source>
        <dbReference type="Pfam" id="PF12937"/>
    </source>
</evidence>
<gene>
    <name evidence="2" type="ORF">KCV03_g6992</name>
</gene>
<comment type="caution">
    <text evidence="2">The sequence shown here is derived from an EMBL/GenBank/DDBJ whole genome shotgun (WGS) entry which is preliminary data.</text>
</comment>
<protein>
    <recommendedName>
        <fullName evidence="1">F-box domain-containing protein</fullName>
    </recommendedName>
</protein>
<name>A0A9P8K628_AURME</name>
<dbReference type="OrthoDB" id="4192220at2759"/>
<organism evidence="2 3">
    <name type="scientific">Aureobasidium melanogenum</name>
    <name type="common">Aureobasidium pullulans var. melanogenum</name>
    <dbReference type="NCBI Taxonomy" id="46634"/>
    <lineage>
        <taxon>Eukaryota</taxon>
        <taxon>Fungi</taxon>
        <taxon>Dikarya</taxon>
        <taxon>Ascomycota</taxon>
        <taxon>Pezizomycotina</taxon>
        <taxon>Dothideomycetes</taxon>
        <taxon>Dothideomycetidae</taxon>
        <taxon>Dothideales</taxon>
        <taxon>Saccotheciaceae</taxon>
        <taxon>Aureobasidium</taxon>
    </lineage>
</organism>
<dbReference type="Proteomes" id="UP000767238">
    <property type="component" value="Unassembled WGS sequence"/>
</dbReference>
<reference evidence="2" key="2">
    <citation type="submission" date="2021-08" db="EMBL/GenBank/DDBJ databases">
        <authorList>
            <person name="Gostincar C."/>
            <person name="Sun X."/>
            <person name="Song Z."/>
            <person name="Gunde-Cimerman N."/>
        </authorList>
    </citation>
    <scope>NUCLEOTIDE SEQUENCE</scope>
    <source>
        <strain evidence="2">EXF-8016</strain>
    </source>
</reference>
<dbReference type="EMBL" id="JAHFYH010000055">
    <property type="protein sequence ID" value="KAH0217568.1"/>
    <property type="molecule type" value="Genomic_DNA"/>
</dbReference>
<reference evidence="2" key="1">
    <citation type="journal article" date="2021" name="J Fungi (Basel)">
        <title>Virulence traits and population genomics of the black yeast Aureobasidium melanogenum.</title>
        <authorList>
            <person name="Cernosa A."/>
            <person name="Sun X."/>
            <person name="Gostincar C."/>
            <person name="Fang C."/>
            <person name="Gunde-Cimerman N."/>
            <person name="Song Z."/>
        </authorList>
    </citation>
    <scope>NUCLEOTIDE SEQUENCE</scope>
    <source>
        <strain evidence="2">EXF-8016</strain>
    </source>
</reference>
<feature type="non-terminal residue" evidence="2">
    <location>
        <position position="484"/>
    </location>
</feature>
<sequence>MASNLPPEILHLVLCHIREQQGPKALLPSTLVCRTWKDISCRTLYAHVVLTNENLKHFIDSAVNNPEHLTAIKSLTLKLQAIILPVWIEDAELRESYRRDGLEGTRALLYQLRRVAGLVLPRIVNLNTFSLFVFMPKSDGRRPRLDYIGFRIDNEVLGQLLRALPTSCVNLEVDTAMSNWSPQKKPHHVCSDLWHVLPQMRHVKLRMQSLCSRMLYINHEDPDDRLAQPDMTSPDQLDEQRIVKADQLRTLTICTRSRDGAGPLFVECDYLQWNLDLGVQEPWGSINGRVQSFAVNLAATYQAGRFPKAEKLALSEPWFRFPDREKNARKNERAQIYRNVMLLRDGITNTTIPQPIRRIENIRSLALYDRTDTCLIGERKDLLEHAEDTIWRETIYGARMPFCAHLKPLKVELQPPPSFMTKEEWCQSSEFVMVGWRKEELQGQKIQRAKPLSGAGADFRITKMPLLKGTQMPGRLIAYFGGIF</sequence>
<dbReference type="Pfam" id="PF12937">
    <property type="entry name" value="F-box-like"/>
    <property type="match status" value="1"/>
</dbReference>
<dbReference type="AlphaFoldDB" id="A0A9P8K628"/>
<feature type="domain" description="F-box" evidence="1">
    <location>
        <begin position="3"/>
        <end position="50"/>
    </location>
</feature>
<dbReference type="InterPro" id="IPR001810">
    <property type="entry name" value="F-box_dom"/>
</dbReference>
<evidence type="ECO:0000313" key="2">
    <source>
        <dbReference type="EMBL" id="KAH0217568.1"/>
    </source>
</evidence>